<evidence type="ECO:0000313" key="4">
    <source>
        <dbReference type="EMBL" id="GGY06870.1"/>
    </source>
</evidence>
<evidence type="ECO:0000256" key="1">
    <source>
        <dbReference type="ARBA" id="ARBA00023125"/>
    </source>
</evidence>
<accession>A0A918U8C8</accession>
<dbReference type="InterPro" id="IPR010095">
    <property type="entry name" value="Cas12f1-like_TNB"/>
</dbReference>
<keyword evidence="5" id="KW-1185">Reference proteome</keyword>
<protein>
    <recommendedName>
        <fullName evidence="3">Cas12f1-like TNB domain-containing protein</fullName>
    </recommendedName>
</protein>
<evidence type="ECO:0000259" key="3">
    <source>
        <dbReference type="Pfam" id="PF07282"/>
    </source>
</evidence>
<evidence type="ECO:0000256" key="2">
    <source>
        <dbReference type="SAM" id="MobiDB-lite"/>
    </source>
</evidence>
<feature type="region of interest" description="Disordered" evidence="2">
    <location>
        <begin position="87"/>
        <end position="111"/>
    </location>
</feature>
<reference evidence="4" key="2">
    <citation type="submission" date="2020-09" db="EMBL/GenBank/DDBJ databases">
        <authorList>
            <person name="Sun Q."/>
            <person name="Ohkuma M."/>
        </authorList>
    </citation>
    <scope>NUCLEOTIDE SEQUENCE</scope>
    <source>
        <strain evidence="4">JCM 4790</strain>
    </source>
</reference>
<name>A0A918U8C8_9ACTN</name>
<dbReference type="Pfam" id="PF07282">
    <property type="entry name" value="Cas12f1-like_TNB"/>
    <property type="match status" value="1"/>
</dbReference>
<reference evidence="4" key="1">
    <citation type="journal article" date="2014" name="Int. J. Syst. Evol. Microbiol.">
        <title>Complete genome sequence of Corynebacterium casei LMG S-19264T (=DSM 44701T), isolated from a smear-ripened cheese.</title>
        <authorList>
            <consortium name="US DOE Joint Genome Institute (JGI-PGF)"/>
            <person name="Walter F."/>
            <person name="Albersmeier A."/>
            <person name="Kalinowski J."/>
            <person name="Ruckert C."/>
        </authorList>
    </citation>
    <scope>NUCLEOTIDE SEQUENCE</scope>
    <source>
        <strain evidence="4">JCM 4790</strain>
    </source>
</reference>
<dbReference type="AlphaFoldDB" id="A0A918U8C8"/>
<organism evidence="4 5">
    <name type="scientific">Streptomyces minutiscleroticus</name>
    <dbReference type="NCBI Taxonomy" id="68238"/>
    <lineage>
        <taxon>Bacteria</taxon>
        <taxon>Bacillati</taxon>
        <taxon>Actinomycetota</taxon>
        <taxon>Actinomycetes</taxon>
        <taxon>Kitasatosporales</taxon>
        <taxon>Streptomycetaceae</taxon>
        <taxon>Streptomyces</taxon>
    </lineage>
</organism>
<sequence length="111" mass="11818">MTVTVRVRGFESSRQGGSDPHRFLRDGYACPPRRADALLCSVCGAVQNTMPLGVREWVCGCGAVHDRDVNAAKNILVVGLTASVCGADARPQRSTPGGQSAAKQKPLRREP</sequence>
<feature type="domain" description="Cas12f1-like TNB" evidence="3">
    <location>
        <begin position="40"/>
        <end position="75"/>
    </location>
</feature>
<keyword evidence="1" id="KW-0238">DNA-binding</keyword>
<dbReference type="Proteomes" id="UP000619244">
    <property type="component" value="Unassembled WGS sequence"/>
</dbReference>
<gene>
    <name evidence="4" type="ORF">GCM10010358_70160</name>
</gene>
<comment type="caution">
    <text evidence="4">The sequence shown here is derived from an EMBL/GenBank/DDBJ whole genome shotgun (WGS) entry which is preliminary data.</text>
</comment>
<evidence type="ECO:0000313" key="5">
    <source>
        <dbReference type="Proteomes" id="UP000619244"/>
    </source>
</evidence>
<dbReference type="EMBL" id="BMVU01000060">
    <property type="protein sequence ID" value="GGY06870.1"/>
    <property type="molecule type" value="Genomic_DNA"/>
</dbReference>
<proteinExistence type="predicted"/>
<feature type="compositionally biased region" description="Polar residues" evidence="2">
    <location>
        <begin position="92"/>
        <end position="102"/>
    </location>
</feature>
<dbReference type="GO" id="GO:0003677">
    <property type="term" value="F:DNA binding"/>
    <property type="evidence" value="ECO:0007669"/>
    <property type="project" value="UniProtKB-KW"/>
</dbReference>